<evidence type="ECO:0000313" key="3">
    <source>
        <dbReference type="EMBL" id="KAK5901602.1"/>
    </source>
</evidence>
<organism evidence="3 4">
    <name type="scientific">Champsocephalus esox</name>
    <name type="common">pike icefish</name>
    <dbReference type="NCBI Taxonomy" id="159716"/>
    <lineage>
        <taxon>Eukaryota</taxon>
        <taxon>Metazoa</taxon>
        <taxon>Chordata</taxon>
        <taxon>Craniata</taxon>
        <taxon>Vertebrata</taxon>
        <taxon>Euteleostomi</taxon>
        <taxon>Actinopterygii</taxon>
        <taxon>Neopterygii</taxon>
        <taxon>Teleostei</taxon>
        <taxon>Neoteleostei</taxon>
        <taxon>Acanthomorphata</taxon>
        <taxon>Eupercaria</taxon>
        <taxon>Perciformes</taxon>
        <taxon>Notothenioidei</taxon>
        <taxon>Channichthyidae</taxon>
        <taxon>Champsocephalus</taxon>
    </lineage>
</organism>
<keyword evidence="4" id="KW-1185">Reference proteome</keyword>
<feature type="chain" id="PRO_5042990392" description="Secreted protein" evidence="2">
    <location>
        <begin position="20"/>
        <end position="80"/>
    </location>
</feature>
<feature type="signal peptide" evidence="2">
    <location>
        <begin position="1"/>
        <end position="19"/>
    </location>
</feature>
<reference evidence="3 4" key="1">
    <citation type="journal article" date="2023" name="Mol. Biol. Evol.">
        <title>Genomics of Secondarily Temperate Adaptation in the Only Non-Antarctic Icefish.</title>
        <authorList>
            <person name="Rivera-Colon A.G."/>
            <person name="Rayamajhi N."/>
            <person name="Minhas B.F."/>
            <person name="Madrigal G."/>
            <person name="Bilyk K.T."/>
            <person name="Yoon V."/>
            <person name="Hune M."/>
            <person name="Gregory S."/>
            <person name="Cheng C.H.C."/>
            <person name="Catchen J.M."/>
        </authorList>
    </citation>
    <scope>NUCLEOTIDE SEQUENCE [LARGE SCALE GENOMIC DNA]</scope>
    <source>
        <strain evidence="3">JC2023a</strain>
    </source>
</reference>
<evidence type="ECO:0000313" key="4">
    <source>
        <dbReference type="Proteomes" id="UP001335648"/>
    </source>
</evidence>
<name>A0AAN8CDB6_9TELE</name>
<dbReference type="EMBL" id="JAULUE010002051">
    <property type="protein sequence ID" value="KAK5901602.1"/>
    <property type="molecule type" value="Genomic_DNA"/>
</dbReference>
<keyword evidence="2" id="KW-0732">Signal</keyword>
<sequence length="80" mass="8430">MSGCLPVLLLLGGRPAGCCLLFPAGVSERRFMLSPARPPRPTNGKNSSPKIKPCEPLRVTAEKEAARRGHGTLGFTTSGL</sequence>
<dbReference type="AlphaFoldDB" id="A0AAN8CDB6"/>
<feature type="region of interest" description="Disordered" evidence="1">
    <location>
        <begin position="33"/>
        <end position="53"/>
    </location>
</feature>
<proteinExistence type="predicted"/>
<protein>
    <recommendedName>
        <fullName evidence="5">Secreted protein</fullName>
    </recommendedName>
</protein>
<accession>A0AAN8CDB6</accession>
<evidence type="ECO:0008006" key="5">
    <source>
        <dbReference type="Google" id="ProtNLM"/>
    </source>
</evidence>
<comment type="caution">
    <text evidence="3">The sequence shown here is derived from an EMBL/GenBank/DDBJ whole genome shotgun (WGS) entry which is preliminary data.</text>
</comment>
<dbReference type="Proteomes" id="UP001335648">
    <property type="component" value="Unassembled WGS sequence"/>
</dbReference>
<gene>
    <name evidence="3" type="ORF">CesoFtcFv8_006952</name>
</gene>
<evidence type="ECO:0000256" key="2">
    <source>
        <dbReference type="SAM" id="SignalP"/>
    </source>
</evidence>
<evidence type="ECO:0000256" key="1">
    <source>
        <dbReference type="SAM" id="MobiDB-lite"/>
    </source>
</evidence>